<keyword evidence="3" id="KW-0813">Transport</keyword>
<evidence type="ECO:0000256" key="2">
    <source>
        <dbReference type="ARBA" id="ARBA00008240"/>
    </source>
</evidence>
<dbReference type="FunFam" id="1.20.1250.20:FF:000001">
    <property type="entry name" value="Dicarboxylate MFS transporter"/>
    <property type="match status" value="1"/>
</dbReference>
<dbReference type="RefSeq" id="WP_051736817.1">
    <property type="nucleotide sequence ID" value="NZ_BAAAUZ010000002.1"/>
</dbReference>
<dbReference type="AlphaFoldDB" id="A0A9W6L3W4"/>
<reference evidence="14" key="1">
    <citation type="journal article" date="2014" name="Int. J. Syst. Evol. Microbiol.">
        <title>Complete genome sequence of Corynebacterium casei LMG S-19264T (=DSM 44701T), isolated from a smear-ripened cheese.</title>
        <authorList>
            <consortium name="US DOE Joint Genome Institute (JGI-PGF)"/>
            <person name="Walter F."/>
            <person name="Albersmeier A."/>
            <person name="Kalinowski J."/>
            <person name="Ruckert C."/>
        </authorList>
    </citation>
    <scope>NUCLEOTIDE SEQUENCE</scope>
    <source>
        <strain evidence="14">VKM Ac-1069</strain>
    </source>
</reference>
<feature type="transmembrane region" description="Helical" evidence="12">
    <location>
        <begin position="193"/>
        <end position="212"/>
    </location>
</feature>
<organism evidence="14 15">
    <name type="scientific">Pseudonocardia halophobica</name>
    <dbReference type="NCBI Taxonomy" id="29401"/>
    <lineage>
        <taxon>Bacteria</taxon>
        <taxon>Bacillati</taxon>
        <taxon>Actinomycetota</taxon>
        <taxon>Actinomycetes</taxon>
        <taxon>Pseudonocardiales</taxon>
        <taxon>Pseudonocardiaceae</taxon>
        <taxon>Pseudonocardia</taxon>
    </lineage>
</organism>
<dbReference type="GO" id="GO:0005886">
    <property type="term" value="C:plasma membrane"/>
    <property type="evidence" value="ECO:0007669"/>
    <property type="project" value="UniProtKB-SubCell"/>
</dbReference>
<feature type="transmembrane region" description="Helical" evidence="12">
    <location>
        <begin position="245"/>
        <end position="265"/>
    </location>
</feature>
<gene>
    <name evidence="14" type="ORF">GCM10017577_17690</name>
</gene>
<dbReference type="PROSITE" id="PS50850">
    <property type="entry name" value="MFS"/>
    <property type="match status" value="1"/>
</dbReference>
<dbReference type="SUPFAM" id="SSF103473">
    <property type="entry name" value="MFS general substrate transporter"/>
    <property type="match status" value="1"/>
</dbReference>
<keyword evidence="15" id="KW-1185">Reference proteome</keyword>
<dbReference type="EMBL" id="BSFQ01000005">
    <property type="protein sequence ID" value="GLL10629.1"/>
    <property type="molecule type" value="Genomic_DNA"/>
</dbReference>
<comment type="similarity">
    <text evidence="2">Belongs to the major facilitator superfamily. Metabolite:H+ Symporter (MHS) family (TC 2.A.1.6) family.</text>
</comment>
<feature type="domain" description="Major facilitator superfamily (MFS) profile" evidence="13">
    <location>
        <begin position="21"/>
        <end position="431"/>
    </location>
</feature>
<dbReference type="GO" id="GO:0015293">
    <property type="term" value="F:symporter activity"/>
    <property type="evidence" value="ECO:0007669"/>
    <property type="project" value="UniProtKB-KW"/>
</dbReference>
<evidence type="ECO:0000256" key="3">
    <source>
        <dbReference type="ARBA" id="ARBA00022448"/>
    </source>
</evidence>
<evidence type="ECO:0000259" key="13">
    <source>
        <dbReference type="PROSITE" id="PS50850"/>
    </source>
</evidence>
<comment type="caution">
    <text evidence="14">The sequence shown here is derived from an EMBL/GenBank/DDBJ whole genome shotgun (WGS) entry which is preliminary data.</text>
</comment>
<feature type="transmembrane region" description="Helical" evidence="12">
    <location>
        <begin position="22"/>
        <end position="51"/>
    </location>
</feature>
<evidence type="ECO:0000313" key="15">
    <source>
        <dbReference type="Proteomes" id="UP001143463"/>
    </source>
</evidence>
<dbReference type="InterPro" id="IPR020846">
    <property type="entry name" value="MFS_dom"/>
</dbReference>
<evidence type="ECO:0000256" key="11">
    <source>
        <dbReference type="SAM" id="MobiDB-lite"/>
    </source>
</evidence>
<sequence>MSTGNPDAAAPEVDRRSRRRSVVAALIGNVMEFFDFAVYGFLAVVIGQVFFPGGSATAQLLSALAVFGVAFLFRPLGGAVFGYISDRFGRRVSLSGAIVLMSLSTAAIGILPGYATAGIFAPILLVAMRCLQGISVGGEFSGGSTFIAEYAPPNRRGLWVSMMSSSAALGTLLGSGSVLLLGSLISPEAMNSWGWRIPFLVAIPMGALGVYMRLRLDDTPVFEEMKKEEPAERRSPLKTLTRRDVGMIALTFVFAGATGLGFYYYTTYFNSYFTTTLGFERSTAITLNLVGLVFYAALCPLAGLLSDRIGRRRTYLTGFFAMAVIAVPAFLLMGLGPVGALLGLLLFSLPQALNNVMVSIVPVELFTTQNRVTAGAIGYNLGVGIISGTGPLVAAALVAGTGSALAPGFYLAAIVLVAGIVIAAALPETFRRSLYHAPVGESPESPATTDDTVRSTHS</sequence>
<proteinExistence type="inferred from homology"/>
<keyword evidence="8 12" id="KW-0472">Membrane</keyword>
<keyword evidence="5 12" id="KW-0812">Transmembrane</keyword>
<evidence type="ECO:0000256" key="1">
    <source>
        <dbReference type="ARBA" id="ARBA00004651"/>
    </source>
</evidence>
<feature type="transmembrane region" description="Helical" evidence="12">
    <location>
        <begin position="405"/>
        <end position="426"/>
    </location>
</feature>
<dbReference type="Pfam" id="PF07690">
    <property type="entry name" value="MFS_1"/>
    <property type="match status" value="1"/>
</dbReference>
<feature type="transmembrane region" description="Helical" evidence="12">
    <location>
        <begin position="285"/>
        <end position="304"/>
    </location>
</feature>
<dbReference type="PROSITE" id="PS00217">
    <property type="entry name" value="SUGAR_TRANSPORT_2"/>
    <property type="match status" value="1"/>
</dbReference>
<feature type="transmembrane region" description="Helical" evidence="12">
    <location>
        <begin position="92"/>
        <end position="111"/>
    </location>
</feature>
<dbReference type="InterPro" id="IPR005829">
    <property type="entry name" value="Sugar_transporter_CS"/>
</dbReference>
<dbReference type="PANTHER" id="PTHR43528">
    <property type="entry name" value="ALPHA-KETOGLUTARATE PERMEASE"/>
    <property type="match status" value="1"/>
</dbReference>
<feature type="transmembrane region" description="Helical" evidence="12">
    <location>
        <begin position="316"/>
        <end position="335"/>
    </location>
</feature>
<feature type="transmembrane region" description="Helical" evidence="12">
    <location>
        <begin position="63"/>
        <end position="85"/>
    </location>
</feature>
<evidence type="ECO:0000313" key="14">
    <source>
        <dbReference type="EMBL" id="GLL10629.1"/>
    </source>
</evidence>
<evidence type="ECO:0000256" key="4">
    <source>
        <dbReference type="ARBA" id="ARBA00022475"/>
    </source>
</evidence>
<keyword evidence="4" id="KW-1003">Cell membrane</keyword>
<evidence type="ECO:0000256" key="5">
    <source>
        <dbReference type="ARBA" id="ARBA00022692"/>
    </source>
</evidence>
<dbReference type="InterPro" id="IPR036259">
    <property type="entry name" value="MFS_trans_sf"/>
</dbReference>
<keyword evidence="6" id="KW-0769">Symport</keyword>
<feature type="transmembrane region" description="Helical" evidence="12">
    <location>
        <begin position="377"/>
        <end position="399"/>
    </location>
</feature>
<dbReference type="Gene3D" id="1.20.1250.20">
    <property type="entry name" value="MFS general substrate transporter like domains"/>
    <property type="match status" value="1"/>
</dbReference>
<dbReference type="Proteomes" id="UP001143463">
    <property type="component" value="Unassembled WGS sequence"/>
</dbReference>
<protein>
    <recommendedName>
        <fullName evidence="10">Putative proline/betaine transporter</fullName>
    </recommendedName>
</protein>
<comment type="function">
    <text evidence="9">May be a proton symporter involved in the uptake of osmolytes such as proline and glycine betaine.</text>
</comment>
<comment type="subcellular location">
    <subcellularLocation>
        <location evidence="1">Cell membrane</location>
        <topology evidence="1">Multi-pass membrane protein</topology>
    </subcellularLocation>
</comment>
<feature type="transmembrane region" description="Helical" evidence="12">
    <location>
        <begin position="117"/>
        <end position="137"/>
    </location>
</feature>
<dbReference type="InterPro" id="IPR011701">
    <property type="entry name" value="MFS"/>
</dbReference>
<name>A0A9W6L3W4_9PSEU</name>
<keyword evidence="7 12" id="KW-1133">Transmembrane helix</keyword>
<evidence type="ECO:0000256" key="9">
    <source>
        <dbReference type="ARBA" id="ARBA00037295"/>
    </source>
</evidence>
<evidence type="ECO:0000256" key="8">
    <source>
        <dbReference type="ARBA" id="ARBA00023136"/>
    </source>
</evidence>
<evidence type="ECO:0000256" key="7">
    <source>
        <dbReference type="ARBA" id="ARBA00022989"/>
    </source>
</evidence>
<evidence type="ECO:0000256" key="12">
    <source>
        <dbReference type="SAM" id="Phobius"/>
    </source>
</evidence>
<reference evidence="14" key="2">
    <citation type="submission" date="2023-01" db="EMBL/GenBank/DDBJ databases">
        <authorList>
            <person name="Sun Q."/>
            <person name="Evtushenko L."/>
        </authorList>
    </citation>
    <scope>NUCLEOTIDE SEQUENCE</scope>
    <source>
        <strain evidence="14">VKM Ac-1069</strain>
    </source>
</reference>
<evidence type="ECO:0000256" key="10">
    <source>
        <dbReference type="ARBA" id="ARBA00039918"/>
    </source>
</evidence>
<feature type="transmembrane region" description="Helical" evidence="12">
    <location>
        <begin position="341"/>
        <end position="365"/>
    </location>
</feature>
<dbReference type="InterPro" id="IPR051084">
    <property type="entry name" value="H+-coupled_symporters"/>
</dbReference>
<accession>A0A9W6L3W4</accession>
<feature type="transmembrane region" description="Helical" evidence="12">
    <location>
        <begin position="158"/>
        <end position="181"/>
    </location>
</feature>
<dbReference type="PROSITE" id="PS00216">
    <property type="entry name" value="SUGAR_TRANSPORT_1"/>
    <property type="match status" value="1"/>
</dbReference>
<feature type="region of interest" description="Disordered" evidence="11">
    <location>
        <begin position="437"/>
        <end position="458"/>
    </location>
</feature>
<dbReference type="PANTHER" id="PTHR43528:SF1">
    <property type="entry name" value="ALPHA-KETOGLUTARATE PERMEASE"/>
    <property type="match status" value="1"/>
</dbReference>
<evidence type="ECO:0000256" key="6">
    <source>
        <dbReference type="ARBA" id="ARBA00022847"/>
    </source>
</evidence>